<dbReference type="GO" id="GO:0003700">
    <property type="term" value="F:DNA-binding transcription factor activity"/>
    <property type="evidence" value="ECO:0007669"/>
    <property type="project" value="TreeGrafter"/>
</dbReference>
<dbReference type="InterPro" id="IPR001387">
    <property type="entry name" value="Cro/C1-type_HTH"/>
</dbReference>
<dbReference type="Gene3D" id="1.10.260.40">
    <property type="entry name" value="lambda repressor-like DNA-binding domains"/>
    <property type="match status" value="1"/>
</dbReference>
<feature type="domain" description="HTH cro/C1-type" evidence="2">
    <location>
        <begin position="12"/>
        <end position="66"/>
    </location>
</feature>
<dbReference type="STRING" id="1688.BCUN_1166"/>
<protein>
    <submittedName>
        <fullName evidence="3">DNA-binding helix-turn-helix protein</fullName>
    </submittedName>
</protein>
<keyword evidence="4" id="KW-1185">Reference proteome</keyword>
<dbReference type="PANTHER" id="PTHR46797">
    <property type="entry name" value="HTH-TYPE TRANSCRIPTIONAL REGULATOR"/>
    <property type="match status" value="1"/>
</dbReference>
<dbReference type="Pfam" id="PF01381">
    <property type="entry name" value="HTH_3"/>
    <property type="match status" value="1"/>
</dbReference>
<dbReference type="OrthoDB" id="9794834at2"/>
<dbReference type="SMART" id="SM00530">
    <property type="entry name" value="HTH_XRE"/>
    <property type="match status" value="1"/>
</dbReference>
<dbReference type="eggNOG" id="COG3093">
    <property type="taxonomic scope" value="Bacteria"/>
</dbReference>
<dbReference type="PROSITE" id="PS50943">
    <property type="entry name" value="HTH_CROC1"/>
    <property type="match status" value="1"/>
</dbReference>
<dbReference type="SUPFAM" id="SSF47413">
    <property type="entry name" value="lambda repressor-like DNA-binding domains"/>
    <property type="match status" value="1"/>
</dbReference>
<dbReference type="EMBL" id="JGYV01000009">
    <property type="protein sequence ID" value="KFI63237.1"/>
    <property type="molecule type" value="Genomic_DNA"/>
</dbReference>
<dbReference type="GO" id="GO:0005829">
    <property type="term" value="C:cytosol"/>
    <property type="evidence" value="ECO:0007669"/>
    <property type="project" value="TreeGrafter"/>
</dbReference>
<dbReference type="InterPro" id="IPR010982">
    <property type="entry name" value="Lambda_DNA-bd_dom_sf"/>
</dbReference>
<dbReference type="Proteomes" id="UP000029067">
    <property type="component" value="Unassembled WGS sequence"/>
</dbReference>
<dbReference type="RefSeq" id="WP_051920867.1">
    <property type="nucleotide sequence ID" value="NZ_JGYV01000009.1"/>
</dbReference>
<name>A0A087AWT7_9BIFI</name>
<evidence type="ECO:0000259" key="2">
    <source>
        <dbReference type="PROSITE" id="PS50943"/>
    </source>
</evidence>
<evidence type="ECO:0000313" key="3">
    <source>
        <dbReference type="EMBL" id="KFI63237.1"/>
    </source>
</evidence>
<gene>
    <name evidence="3" type="ORF">BCUN_1166</name>
</gene>
<dbReference type="AlphaFoldDB" id="A0A087AWT7"/>
<evidence type="ECO:0000313" key="4">
    <source>
        <dbReference type="Proteomes" id="UP000029067"/>
    </source>
</evidence>
<reference evidence="3 4" key="1">
    <citation type="submission" date="2014-03" db="EMBL/GenBank/DDBJ databases">
        <title>Genomics of Bifidobacteria.</title>
        <authorList>
            <person name="Ventura M."/>
            <person name="Milani C."/>
            <person name="Lugli G.A."/>
        </authorList>
    </citation>
    <scope>NUCLEOTIDE SEQUENCE [LARGE SCALE GENOMIC DNA]</scope>
    <source>
        <strain evidence="3 4">LMG 10738</strain>
    </source>
</reference>
<proteinExistence type="predicted"/>
<organism evidence="3 4">
    <name type="scientific">Bifidobacterium cuniculi</name>
    <dbReference type="NCBI Taxonomy" id="1688"/>
    <lineage>
        <taxon>Bacteria</taxon>
        <taxon>Bacillati</taxon>
        <taxon>Actinomycetota</taxon>
        <taxon>Actinomycetes</taxon>
        <taxon>Bifidobacteriales</taxon>
        <taxon>Bifidobacteriaceae</taxon>
        <taxon>Bifidobacterium</taxon>
    </lineage>
</organism>
<dbReference type="PANTHER" id="PTHR46797:SF1">
    <property type="entry name" value="METHYLPHOSPHONATE SYNTHASE"/>
    <property type="match status" value="1"/>
</dbReference>
<dbReference type="CDD" id="cd00093">
    <property type="entry name" value="HTH_XRE"/>
    <property type="match status" value="1"/>
</dbReference>
<comment type="caution">
    <text evidence="3">The sequence shown here is derived from an EMBL/GenBank/DDBJ whole genome shotgun (WGS) entry which is preliminary data.</text>
</comment>
<accession>A0A087AWT7</accession>
<evidence type="ECO:0000256" key="1">
    <source>
        <dbReference type="ARBA" id="ARBA00023125"/>
    </source>
</evidence>
<dbReference type="InterPro" id="IPR050807">
    <property type="entry name" value="TransReg_Diox_bact_type"/>
</dbReference>
<dbReference type="GO" id="GO:0003677">
    <property type="term" value="F:DNA binding"/>
    <property type="evidence" value="ECO:0007669"/>
    <property type="project" value="UniProtKB-KW"/>
</dbReference>
<keyword evidence="1 3" id="KW-0238">DNA-binding</keyword>
<sequence length="121" mass="13410">MTGHTLTLGKRIRKLMTEQGRTQKQIAELVDITEATMSRYVNDERMPSADILADIATALHTNSDALLGRTRDTNLSLPEAVTLVARNASYLTNEQKRAVITALLGIEHQQAEQEEGSKHEP</sequence>